<name>A0A2A3MEG4_9PSED</name>
<feature type="transmembrane region" description="Helical" evidence="1">
    <location>
        <begin position="7"/>
        <end position="28"/>
    </location>
</feature>
<evidence type="ECO:0000313" key="2">
    <source>
        <dbReference type="EMBL" id="PBK03209.1"/>
    </source>
</evidence>
<evidence type="ECO:0000313" key="3">
    <source>
        <dbReference type="Proteomes" id="UP000242313"/>
    </source>
</evidence>
<dbReference type="Pfam" id="PF13781">
    <property type="entry name" value="DoxX_3"/>
    <property type="match status" value="1"/>
</dbReference>
<dbReference type="RefSeq" id="WP_096005787.1">
    <property type="nucleotide sequence ID" value="NZ_NTMR01000022.1"/>
</dbReference>
<dbReference type="EMBL" id="NTMR01000022">
    <property type="protein sequence ID" value="PBK03209.1"/>
    <property type="molecule type" value="Genomic_DNA"/>
</dbReference>
<dbReference type="Proteomes" id="UP000242313">
    <property type="component" value="Unassembled WGS sequence"/>
</dbReference>
<keyword evidence="1" id="KW-0472">Membrane</keyword>
<gene>
    <name evidence="2" type="ORF">CNQ84_15755</name>
</gene>
<protein>
    <submittedName>
        <fullName evidence="2">NAD-dependent dehydratase</fullName>
    </submittedName>
</protein>
<reference evidence="2 3" key="1">
    <citation type="submission" date="2017-09" db="EMBL/GenBank/DDBJ databases">
        <title>Pseudomonas abyssi sp. nov. isolated from Abyssopelagic Water.</title>
        <authorList>
            <person name="Wei Y."/>
        </authorList>
    </citation>
    <scope>NUCLEOTIDE SEQUENCE [LARGE SCALE GENOMIC DNA]</scope>
    <source>
        <strain evidence="2 3">MT5</strain>
    </source>
</reference>
<dbReference type="AlphaFoldDB" id="A0A2A3MEG4"/>
<dbReference type="InterPro" id="IPR025695">
    <property type="entry name" value="DoxX-like"/>
</dbReference>
<keyword evidence="1" id="KW-1133">Transmembrane helix</keyword>
<comment type="caution">
    <text evidence="2">The sequence shown here is derived from an EMBL/GenBank/DDBJ whole genome shotgun (WGS) entry which is preliminary data.</text>
</comment>
<feature type="transmembrane region" description="Helical" evidence="1">
    <location>
        <begin position="48"/>
        <end position="65"/>
    </location>
</feature>
<proteinExistence type="predicted"/>
<organism evidence="2 3">
    <name type="scientific">Pseudomonas abyssi</name>
    <dbReference type="NCBI Taxonomy" id="170540"/>
    <lineage>
        <taxon>Bacteria</taxon>
        <taxon>Pseudomonadati</taxon>
        <taxon>Pseudomonadota</taxon>
        <taxon>Gammaproteobacteria</taxon>
        <taxon>Pseudomonadales</taxon>
        <taxon>Pseudomonadaceae</taxon>
        <taxon>Pseudomonas</taxon>
    </lineage>
</organism>
<accession>A0A2A3MEG4</accession>
<keyword evidence="1" id="KW-0812">Transmembrane</keyword>
<sequence length="127" mass="13724">MNRLEQLLARLSLALLWLLTAIVSLTAGKPIGVEVLLGAGVAQPMVDPLIWAGSLLDLAIGLWLLSGRALRLCCALQVAVIVGYSMLLSLLAPAFWLHPFGPLSKNLPILVLIWLLMRSHDKPPSLT</sequence>
<evidence type="ECO:0000256" key="1">
    <source>
        <dbReference type="SAM" id="Phobius"/>
    </source>
</evidence>
<feature type="transmembrane region" description="Helical" evidence="1">
    <location>
        <begin position="72"/>
        <end position="94"/>
    </location>
</feature>
<keyword evidence="3" id="KW-1185">Reference proteome</keyword>